<keyword evidence="5" id="KW-0175">Coiled coil</keyword>
<evidence type="ECO:0000256" key="6">
    <source>
        <dbReference type="SAM" id="MobiDB-lite"/>
    </source>
</evidence>
<gene>
    <name evidence="9" type="ORF">EMO89_00235</name>
</gene>
<dbReference type="AlphaFoldDB" id="A0A5M9ZYP2"/>
<evidence type="ECO:0000256" key="5">
    <source>
        <dbReference type="SAM" id="Coils"/>
    </source>
</evidence>
<sequence>MAQSAQEHGAGRRSARQSRRRRRRARVVRVLQDPERRARRRREGRGAGGPGLSQEHPGPPALLHFLIRSRPRSVFVVLHAPSSSPAQDTPPFRVGRMSRVWLPDCHPIFPLVISPEGRCALSQLVRITDVEVVGAPVFLGYEGVVGEDGGRAPVWSSNGLVVLRWMRDSWRCRWNQSHTRRMKYAPAPVDADPADVVETSFGRAVLVPVTSDSHVDDWSDSQARGECPWLRSLPAMVMQSAVENENRAWWAAVGRNRTLVAAGRPRQPMPGFKDKKRSDSFVCFSNKGRNAVLTRFNRRHGVVTIKGQNRAMDKAPGATCARWELRIHVRLSGKIRDYTSVIVNVKRMTLSFVNAPEPVKREPTGAVIGLDGGVAHTETGSDGSFHDLPVETLEEIDRAIRRFNRDLARKRRANPTNYRASKRYQAKLRELDEAYEKARNIIVDWQQKLSTFLVRNYDVIGMEDLPIRNMTKRPKARFDESTGKWERNGRAAKAGLAHSLLRAALGRLRSMIDYKAKATGTSTLVPVAPQYTSQRCNECGYTDPGNRESQAVFECRSCHYTCNADVNAARNIEELALAQLEAGVPLRYTRNGDIEKVPPKKKHDDQPGNPGNGENRPGVDDAGRGAGARRGKGDTRPALPAMKREPDGTGCVTAGPATHR</sequence>
<dbReference type="Pfam" id="PF07282">
    <property type="entry name" value="Cas12f1-like_TNB"/>
    <property type="match status" value="1"/>
</dbReference>
<evidence type="ECO:0000256" key="1">
    <source>
        <dbReference type="ARBA" id="ARBA00008761"/>
    </source>
</evidence>
<proteinExistence type="inferred from homology"/>
<keyword evidence="4" id="KW-0233">DNA recombination</keyword>
<evidence type="ECO:0000256" key="2">
    <source>
        <dbReference type="ARBA" id="ARBA00022578"/>
    </source>
</evidence>
<evidence type="ECO:0000256" key="3">
    <source>
        <dbReference type="ARBA" id="ARBA00023125"/>
    </source>
</evidence>
<dbReference type="GO" id="GO:0032196">
    <property type="term" value="P:transposition"/>
    <property type="evidence" value="ECO:0007669"/>
    <property type="project" value="UniProtKB-KW"/>
</dbReference>
<dbReference type="InterPro" id="IPR001959">
    <property type="entry name" value="Transposase"/>
</dbReference>
<evidence type="ECO:0000313" key="9">
    <source>
        <dbReference type="EMBL" id="KAA8831992.1"/>
    </source>
</evidence>
<evidence type="ECO:0000256" key="4">
    <source>
        <dbReference type="ARBA" id="ARBA00023172"/>
    </source>
</evidence>
<comment type="similarity">
    <text evidence="1">In the C-terminal section; belongs to the transposase 35 family.</text>
</comment>
<dbReference type="Proteomes" id="UP000412028">
    <property type="component" value="Unassembled WGS sequence"/>
</dbReference>
<dbReference type="InterPro" id="IPR010095">
    <property type="entry name" value="Cas12f1-like_TNB"/>
</dbReference>
<dbReference type="NCBIfam" id="NF040570">
    <property type="entry name" value="guided_TnpB"/>
    <property type="match status" value="1"/>
</dbReference>
<dbReference type="GO" id="GO:0006310">
    <property type="term" value="P:DNA recombination"/>
    <property type="evidence" value="ECO:0007669"/>
    <property type="project" value="UniProtKB-KW"/>
</dbReference>
<feature type="domain" description="Probable transposase IS891/IS1136/IS1341" evidence="7">
    <location>
        <begin position="355"/>
        <end position="472"/>
    </location>
</feature>
<organism evidence="9 10">
    <name type="scientific">Bifidobacterium tissieri</name>
    <dbReference type="NCBI Taxonomy" id="1630162"/>
    <lineage>
        <taxon>Bacteria</taxon>
        <taxon>Bacillati</taxon>
        <taxon>Actinomycetota</taxon>
        <taxon>Actinomycetes</taxon>
        <taxon>Bifidobacteriales</taxon>
        <taxon>Bifidobacteriaceae</taxon>
        <taxon>Bifidobacterium</taxon>
    </lineage>
</organism>
<comment type="caution">
    <text evidence="9">The sequence shown here is derived from an EMBL/GenBank/DDBJ whole genome shotgun (WGS) entry which is preliminary data.</text>
</comment>
<evidence type="ECO:0000313" key="10">
    <source>
        <dbReference type="Proteomes" id="UP000412028"/>
    </source>
</evidence>
<feature type="region of interest" description="Disordered" evidence="6">
    <location>
        <begin position="1"/>
        <end position="60"/>
    </location>
</feature>
<keyword evidence="3" id="KW-0238">DNA-binding</keyword>
<feature type="compositionally biased region" description="Basic and acidic residues" evidence="6">
    <location>
        <begin position="590"/>
        <end position="606"/>
    </location>
</feature>
<feature type="coiled-coil region" evidence="5">
    <location>
        <begin position="393"/>
        <end position="448"/>
    </location>
</feature>
<keyword evidence="2" id="KW-0815">Transposition</keyword>
<evidence type="ECO:0000259" key="7">
    <source>
        <dbReference type="Pfam" id="PF01385"/>
    </source>
</evidence>
<dbReference type="GO" id="GO:0003677">
    <property type="term" value="F:DNA binding"/>
    <property type="evidence" value="ECO:0007669"/>
    <property type="project" value="UniProtKB-KW"/>
</dbReference>
<evidence type="ECO:0000259" key="8">
    <source>
        <dbReference type="Pfam" id="PF07282"/>
    </source>
</evidence>
<dbReference type="OrthoDB" id="6230307at2"/>
<reference evidence="9 10" key="1">
    <citation type="journal article" date="2019" name="Syst. Appl. Microbiol.">
        <title>Characterization of Bifidobacterium species in feaces of the Egyptian fruit bat: Description of B. vespertilionis sp. nov. and B. rousetti sp. nov.</title>
        <authorList>
            <person name="Modesto M."/>
            <person name="Satti M."/>
            <person name="Watanabe K."/>
            <person name="Puglisi E."/>
            <person name="Morelli L."/>
            <person name="Huang C.-H."/>
            <person name="Liou J.-S."/>
            <person name="Miyashita M."/>
            <person name="Tamura T."/>
            <person name="Saito S."/>
            <person name="Mori K."/>
            <person name="Huang L."/>
            <person name="Sciavilla P."/>
            <person name="Sandri C."/>
            <person name="Spiezio C."/>
            <person name="Vitali F."/>
            <person name="Cavalieri D."/>
            <person name="Perpetuini G."/>
            <person name="Tofalo R."/>
            <person name="Bonetti A."/>
            <person name="Arita M."/>
            <person name="Mattarelli P."/>
        </authorList>
    </citation>
    <scope>NUCLEOTIDE SEQUENCE [LARGE SCALE GENOMIC DNA]</scope>
    <source>
        <strain evidence="9 10">RST7</strain>
    </source>
</reference>
<feature type="compositionally biased region" description="Basic residues" evidence="6">
    <location>
        <begin position="11"/>
        <end position="27"/>
    </location>
</feature>
<accession>A0A5M9ZYP2</accession>
<feature type="domain" description="Cas12f1-like TNB" evidence="8">
    <location>
        <begin position="506"/>
        <end position="572"/>
    </location>
</feature>
<dbReference type="EMBL" id="RZUI01000001">
    <property type="protein sequence ID" value="KAA8831992.1"/>
    <property type="molecule type" value="Genomic_DNA"/>
</dbReference>
<feature type="compositionally biased region" description="Low complexity" evidence="6">
    <location>
        <begin position="607"/>
        <end position="616"/>
    </location>
</feature>
<name>A0A5M9ZYP2_9BIFI</name>
<protein>
    <submittedName>
        <fullName evidence="9">Transposase</fullName>
    </submittedName>
</protein>
<feature type="region of interest" description="Disordered" evidence="6">
    <location>
        <begin position="590"/>
        <end position="660"/>
    </location>
</feature>
<dbReference type="Pfam" id="PF01385">
    <property type="entry name" value="OrfB_IS605"/>
    <property type="match status" value="1"/>
</dbReference>